<keyword evidence="2" id="KW-0808">Transferase</keyword>
<dbReference type="AlphaFoldDB" id="A0A392QYF9"/>
<evidence type="ECO:0000256" key="1">
    <source>
        <dbReference type="SAM" id="MobiDB-lite"/>
    </source>
</evidence>
<name>A0A392QYF9_9FABA</name>
<dbReference type="GO" id="GO:0016301">
    <property type="term" value="F:kinase activity"/>
    <property type="evidence" value="ECO:0007669"/>
    <property type="project" value="UniProtKB-KW"/>
</dbReference>
<proteinExistence type="predicted"/>
<feature type="region of interest" description="Disordered" evidence="1">
    <location>
        <begin position="14"/>
        <end position="50"/>
    </location>
</feature>
<keyword evidence="3" id="KW-1185">Reference proteome</keyword>
<evidence type="ECO:0000313" key="2">
    <source>
        <dbReference type="EMBL" id="MCI29338.1"/>
    </source>
</evidence>
<reference evidence="2 3" key="1">
    <citation type="journal article" date="2018" name="Front. Plant Sci.">
        <title>Red Clover (Trifolium pratense) and Zigzag Clover (T. medium) - A Picture of Genomic Similarities and Differences.</title>
        <authorList>
            <person name="Dluhosova J."/>
            <person name="Istvanek J."/>
            <person name="Nedelnik J."/>
            <person name="Repkova J."/>
        </authorList>
    </citation>
    <scope>NUCLEOTIDE SEQUENCE [LARGE SCALE GENOMIC DNA]</scope>
    <source>
        <strain evidence="3">cv. 10/8</strain>
        <tissue evidence="2">Leaf</tissue>
    </source>
</reference>
<accession>A0A392QYF9</accession>
<comment type="caution">
    <text evidence="2">The sequence shown here is derived from an EMBL/GenBank/DDBJ whole genome shotgun (WGS) entry which is preliminary data.</text>
</comment>
<keyword evidence="2" id="KW-0418">Kinase</keyword>
<feature type="non-terminal residue" evidence="2">
    <location>
        <position position="50"/>
    </location>
</feature>
<sequence length="50" mass="5527">MSEVLEMIDRIVESSVSANPQPPLNSVASADDSQDTEIKNKKRTMHSKPD</sequence>
<dbReference type="EMBL" id="LXQA010171874">
    <property type="protein sequence ID" value="MCI29338.1"/>
    <property type="molecule type" value="Genomic_DNA"/>
</dbReference>
<protein>
    <submittedName>
        <fullName evidence="2">Putative receptor-like protein kinase</fullName>
    </submittedName>
</protein>
<keyword evidence="2" id="KW-0675">Receptor</keyword>
<dbReference type="Proteomes" id="UP000265520">
    <property type="component" value="Unassembled WGS sequence"/>
</dbReference>
<feature type="compositionally biased region" description="Basic residues" evidence="1">
    <location>
        <begin position="40"/>
        <end position="50"/>
    </location>
</feature>
<evidence type="ECO:0000313" key="3">
    <source>
        <dbReference type="Proteomes" id="UP000265520"/>
    </source>
</evidence>
<organism evidence="2 3">
    <name type="scientific">Trifolium medium</name>
    <dbReference type="NCBI Taxonomy" id="97028"/>
    <lineage>
        <taxon>Eukaryota</taxon>
        <taxon>Viridiplantae</taxon>
        <taxon>Streptophyta</taxon>
        <taxon>Embryophyta</taxon>
        <taxon>Tracheophyta</taxon>
        <taxon>Spermatophyta</taxon>
        <taxon>Magnoliopsida</taxon>
        <taxon>eudicotyledons</taxon>
        <taxon>Gunneridae</taxon>
        <taxon>Pentapetalae</taxon>
        <taxon>rosids</taxon>
        <taxon>fabids</taxon>
        <taxon>Fabales</taxon>
        <taxon>Fabaceae</taxon>
        <taxon>Papilionoideae</taxon>
        <taxon>50 kb inversion clade</taxon>
        <taxon>NPAAA clade</taxon>
        <taxon>Hologalegina</taxon>
        <taxon>IRL clade</taxon>
        <taxon>Trifolieae</taxon>
        <taxon>Trifolium</taxon>
    </lineage>
</organism>
<feature type="compositionally biased region" description="Polar residues" evidence="1">
    <location>
        <begin position="14"/>
        <end position="28"/>
    </location>
</feature>